<keyword evidence="5 7" id="KW-1133">Transmembrane helix</keyword>
<dbReference type="PANTHER" id="PTHR33452">
    <property type="entry name" value="OXIDOREDUCTASE CATD-RELATED"/>
    <property type="match status" value="1"/>
</dbReference>
<dbReference type="InterPro" id="IPR032808">
    <property type="entry name" value="DoxX"/>
</dbReference>
<keyword evidence="3" id="KW-1003">Cell membrane</keyword>
<comment type="subcellular location">
    <subcellularLocation>
        <location evidence="1">Cell membrane</location>
        <topology evidence="1">Multi-pass membrane protein</topology>
    </subcellularLocation>
</comment>
<evidence type="ECO:0000313" key="8">
    <source>
        <dbReference type="EMBL" id="XCC97146.1"/>
    </source>
</evidence>
<feature type="transmembrane region" description="Helical" evidence="7">
    <location>
        <begin position="21"/>
        <end position="50"/>
    </location>
</feature>
<evidence type="ECO:0000256" key="1">
    <source>
        <dbReference type="ARBA" id="ARBA00004651"/>
    </source>
</evidence>
<evidence type="ECO:0000256" key="5">
    <source>
        <dbReference type="ARBA" id="ARBA00022989"/>
    </source>
</evidence>
<dbReference type="Pfam" id="PF07681">
    <property type="entry name" value="DoxX"/>
    <property type="match status" value="1"/>
</dbReference>
<evidence type="ECO:0000256" key="4">
    <source>
        <dbReference type="ARBA" id="ARBA00022692"/>
    </source>
</evidence>
<accession>A0AAU8AQL3</accession>
<feature type="transmembrane region" description="Helical" evidence="7">
    <location>
        <begin position="96"/>
        <end position="115"/>
    </location>
</feature>
<gene>
    <name evidence="8" type="ORF">PVT71_25625</name>
</gene>
<evidence type="ECO:0000256" key="7">
    <source>
        <dbReference type="SAM" id="Phobius"/>
    </source>
</evidence>
<dbReference type="AlphaFoldDB" id="A0AAU8AQL3"/>
<proteinExistence type="inferred from homology"/>
<comment type="similarity">
    <text evidence="2">Belongs to the DoxX family.</text>
</comment>
<dbReference type="RefSeq" id="WP_353476036.1">
    <property type="nucleotide sequence ID" value="NZ_CP123387.1"/>
</dbReference>
<feature type="transmembrane region" description="Helical" evidence="7">
    <location>
        <begin position="70"/>
        <end position="89"/>
    </location>
</feature>
<sequence>MTSTNLDPRQTPDQSLVSPKLAPLYAALSPLAVTWLRVICGLALMVHGWPKITNPLGATGMVEGMGFHPGWLWSVALSVTEFGGGLLLVLGLLTRLAAAGTTVVLLVTVYFHWILKDQGYSGAELSLIWSAVTFFFVAHGGGRLSLDARLKKQL</sequence>
<dbReference type="InterPro" id="IPR051907">
    <property type="entry name" value="DoxX-like_oxidoreductase"/>
</dbReference>
<keyword evidence="4 7" id="KW-0812">Transmembrane</keyword>
<evidence type="ECO:0000256" key="3">
    <source>
        <dbReference type="ARBA" id="ARBA00022475"/>
    </source>
</evidence>
<name>A0AAU8AQL3_9RHOB</name>
<evidence type="ECO:0000256" key="2">
    <source>
        <dbReference type="ARBA" id="ARBA00006679"/>
    </source>
</evidence>
<organism evidence="8">
    <name type="scientific">Alloyangia sp. H15</name>
    <dbReference type="NCBI Taxonomy" id="3029062"/>
    <lineage>
        <taxon>Bacteria</taxon>
        <taxon>Pseudomonadati</taxon>
        <taxon>Pseudomonadota</taxon>
        <taxon>Alphaproteobacteria</taxon>
        <taxon>Rhodobacterales</taxon>
        <taxon>Roseobacteraceae</taxon>
        <taxon>Alloyangia</taxon>
    </lineage>
</organism>
<dbReference type="EMBL" id="CP123387">
    <property type="protein sequence ID" value="XCC97146.1"/>
    <property type="molecule type" value="Genomic_DNA"/>
</dbReference>
<reference evidence="8" key="1">
    <citation type="submission" date="2023-02" db="EMBL/GenBank/DDBJ databases">
        <title>Description and genomic characterization of Salipiger bruguierae sp. nov., isolated from the sediment of mangrove plant Bruguiera sexangula.</title>
        <authorList>
            <person name="Long M."/>
        </authorList>
    </citation>
    <scope>NUCLEOTIDE SEQUENCE</scope>
    <source>
        <strain evidence="8">H15</strain>
        <plasmid evidence="8">unnamed2</plasmid>
    </source>
</reference>
<feature type="transmembrane region" description="Helical" evidence="7">
    <location>
        <begin position="127"/>
        <end position="146"/>
    </location>
</feature>
<dbReference type="PANTHER" id="PTHR33452:SF1">
    <property type="entry name" value="INNER MEMBRANE PROTEIN YPHA-RELATED"/>
    <property type="match status" value="1"/>
</dbReference>
<protein>
    <submittedName>
        <fullName evidence="8">DoxX family protein</fullName>
    </submittedName>
</protein>
<dbReference type="GO" id="GO:0005886">
    <property type="term" value="C:plasma membrane"/>
    <property type="evidence" value="ECO:0007669"/>
    <property type="project" value="UniProtKB-SubCell"/>
</dbReference>
<geneLocation type="plasmid" evidence="8">
    <name>unnamed2</name>
</geneLocation>
<evidence type="ECO:0000256" key="6">
    <source>
        <dbReference type="ARBA" id="ARBA00023136"/>
    </source>
</evidence>
<keyword evidence="8" id="KW-0614">Plasmid</keyword>
<keyword evidence="6 7" id="KW-0472">Membrane</keyword>